<evidence type="ECO:0000259" key="2">
    <source>
        <dbReference type="PROSITE" id="PS50975"/>
    </source>
</evidence>
<dbReference type="InterPro" id="IPR016102">
    <property type="entry name" value="Succinyl-CoA_synth-like"/>
</dbReference>
<keyword evidence="3" id="KW-0436">Ligase</keyword>
<evidence type="ECO:0000313" key="3">
    <source>
        <dbReference type="EMBL" id="NKQ52416.1"/>
    </source>
</evidence>
<evidence type="ECO:0000256" key="1">
    <source>
        <dbReference type="PROSITE-ProRule" id="PRU00409"/>
    </source>
</evidence>
<reference evidence="3 4" key="1">
    <citation type="submission" date="2020-04" db="EMBL/GenBank/DDBJ databases">
        <title>Novel species.</title>
        <authorList>
            <person name="Teo W.F.A."/>
            <person name="Lipun K."/>
            <person name="Srisuk N."/>
            <person name="Duangmal K."/>
        </authorList>
    </citation>
    <scope>NUCLEOTIDE SEQUENCE [LARGE SCALE GENOMIC DNA]</scope>
    <source>
        <strain evidence="3 4">K13G38</strain>
    </source>
</reference>
<dbReference type="GO" id="GO:0016874">
    <property type="term" value="F:ligase activity"/>
    <property type="evidence" value="ECO:0007669"/>
    <property type="project" value="UniProtKB-KW"/>
</dbReference>
<accession>A0ABX1IY35</accession>
<sequence length="642" mass="65699">MIERLLSPSRVAVIGSLSKETGLGARTVRHLSEAGYPGEIVPARDPREIDGEVDVAVVAVPAAAVPGVVSGLAGRAAYVIVYSSGFDETGDTATLYAAGSRILGPNTVGLHYAPSRTMLTFAKAFDDMTDCRSGSGVFLISQSGAFGARLLRAARRHGVDYDGFIGTGNEHDHSAVELAAELVASVTHRPRTLALYLEGVRDVPALDRMLGQARAAGVRVVVLLGGESESGAGAARSHTAAVSPDHEVLTELCLMHGALVVRSDRELVDATVALSVLPPARGPRVGVITGSGGAGVVAADLLAERGLALRPLGDATKRALQDLLPPYASVTNPVDVTAQVIGDTGAVARVRAALVGSGEVDAVLVIGRAEQAAAVAGDHGVPVVLAVLDGDASSVAGYVRSGQPVLPTLEAACNAVRALTVGGADKPTTADDLVPDGSAQPYRTEDTASSVRFLDAAGVRVAAWRECRDSDAAVAAGGELGWPVVVKANLATIAHKAAQGGVRLDVGPDDIAAVARELLAIAPSVIVAEQLRAGPELFVGIRRDPQLGLVTAAGLGGGHIELIGRTVTVPAGAPPEWLAERLRAVVFGNAGARYAHLPELLAETAATLTDLAVRHGLSLVECNPLVEVDSRLIALDARVVSA</sequence>
<dbReference type="Pfam" id="PF13549">
    <property type="entry name" value="ATP-grasp_5"/>
    <property type="match status" value="1"/>
</dbReference>
<feature type="domain" description="ATP-grasp" evidence="2">
    <location>
        <begin position="451"/>
        <end position="641"/>
    </location>
</feature>
<dbReference type="Gene3D" id="3.40.50.720">
    <property type="entry name" value="NAD(P)-binding Rossmann-like Domain"/>
    <property type="match status" value="1"/>
</dbReference>
<name>A0ABX1IY35_9PSEU</name>
<dbReference type="InterPro" id="IPR013815">
    <property type="entry name" value="ATP_grasp_subdomain_1"/>
</dbReference>
<dbReference type="InterPro" id="IPR036291">
    <property type="entry name" value="NAD(P)-bd_dom_sf"/>
</dbReference>
<dbReference type="Pfam" id="PF19045">
    <property type="entry name" value="Ligase_CoA_2"/>
    <property type="match status" value="1"/>
</dbReference>
<dbReference type="SUPFAM" id="SSF56059">
    <property type="entry name" value="Glutathione synthetase ATP-binding domain-like"/>
    <property type="match status" value="1"/>
</dbReference>
<dbReference type="Gene3D" id="3.30.470.20">
    <property type="entry name" value="ATP-grasp fold, B domain"/>
    <property type="match status" value="1"/>
</dbReference>
<dbReference type="PANTHER" id="PTHR42793:SF1">
    <property type="entry name" value="PEPTIDYL-LYSINE N-ACETYLTRANSFERASE PATZ"/>
    <property type="match status" value="1"/>
</dbReference>
<dbReference type="InterPro" id="IPR003781">
    <property type="entry name" value="CoA-bd"/>
</dbReference>
<keyword evidence="1" id="KW-0547">Nucleotide-binding</keyword>
<dbReference type="Gene3D" id="3.40.50.261">
    <property type="entry name" value="Succinyl-CoA synthetase domains"/>
    <property type="match status" value="2"/>
</dbReference>
<dbReference type="PANTHER" id="PTHR42793">
    <property type="entry name" value="COA BINDING DOMAIN CONTAINING PROTEIN"/>
    <property type="match status" value="1"/>
</dbReference>
<gene>
    <name evidence="3" type="ORF">HFP15_05945</name>
</gene>
<dbReference type="InterPro" id="IPR032875">
    <property type="entry name" value="Succ_CoA_lig_flav_dom"/>
</dbReference>
<dbReference type="SMART" id="SM00881">
    <property type="entry name" value="CoA_binding"/>
    <property type="match status" value="1"/>
</dbReference>
<dbReference type="InterPro" id="IPR011761">
    <property type="entry name" value="ATP-grasp"/>
</dbReference>
<dbReference type="InterPro" id="IPR043938">
    <property type="entry name" value="Ligase_CoA_dom"/>
</dbReference>
<dbReference type="SUPFAM" id="SSF52210">
    <property type="entry name" value="Succinyl-CoA synthetase domains"/>
    <property type="match status" value="2"/>
</dbReference>
<protein>
    <submittedName>
        <fullName evidence="3">Acetate--CoA ligase family protein</fullName>
    </submittedName>
</protein>
<dbReference type="RefSeq" id="WP_168512231.1">
    <property type="nucleotide sequence ID" value="NZ_JAAXLS010000002.1"/>
</dbReference>
<keyword evidence="1" id="KW-0067">ATP-binding</keyword>
<dbReference type="EMBL" id="JAAXLS010000002">
    <property type="protein sequence ID" value="NKQ52416.1"/>
    <property type="molecule type" value="Genomic_DNA"/>
</dbReference>
<proteinExistence type="predicted"/>
<dbReference type="Pfam" id="PF13607">
    <property type="entry name" value="Succ_CoA_lig"/>
    <property type="match status" value="1"/>
</dbReference>
<dbReference type="SUPFAM" id="SSF51735">
    <property type="entry name" value="NAD(P)-binding Rossmann-fold domains"/>
    <property type="match status" value="1"/>
</dbReference>
<evidence type="ECO:0000313" key="4">
    <source>
        <dbReference type="Proteomes" id="UP000715441"/>
    </source>
</evidence>
<dbReference type="Gene3D" id="3.30.1490.20">
    <property type="entry name" value="ATP-grasp fold, A domain"/>
    <property type="match status" value="1"/>
</dbReference>
<dbReference type="Proteomes" id="UP000715441">
    <property type="component" value="Unassembled WGS sequence"/>
</dbReference>
<organism evidence="3 4">
    <name type="scientific">Amycolatopsis acididurans</name>
    <dbReference type="NCBI Taxonomy" id="2724524"/>
    <lineage>
        <taxon>Bacteria</taxon>
        <taxon>Bacillati</taxon>
        <taxon>Actinomycetota</taxon>
        <taxon>Actinomycetes</taxon>
        <taxon>Pseudonocardiales</taxon>
        <taxon>Pseudonocardiaceae</taxon>
        <taxon>Amycolatopsis</taxon>
    </lineage>
</organism>
<keyword evidence="4" id="KW-1185">Reference proteome</keyword>
<comment type="caution">
    <text evidence="3">The sequence shown here is derived from an EMBL/GenBank/DDBJ whole genome shotgun (WGS) entry which is preliminary data.</text>
</comment>
<dbReference type="PROSITE" id="PS50975">
    <property type="entry name" value="ATP_GRASP"/>
    <property type="match status" value="1"/>
</dbReference>